<evidence type="ECO:0000256" key="1">
    <source>
        <dbReference type="SAM" id="Phobius"/>
    </source>
</evidence>
<feature type="transmembrane region" description="Helical" evidence="1">
    <location>
        <begin position="6"/>
        <end position="27"/>
    </location>
</feature>
<keyword evidence="1" id="KW-1133">Transmembrane helix</keyword>
<evidence type="ECO:0000313" key="2">
    <source>
        <dbReference type="EMBL" id="UWZ84404.1"/>
    </source>
</evidence>
<proteinExistence type="predicted"/>
<dbReference type="RefSeq" id="WP_260793907.1">
    <property type="nucleotide sequence ID" value="NZ_CP093313.1"/>
</dbReference>
<keyword evidence="1" id="KW-0472">Membrane</keyword>
<protein>
    <submittedName>
        <fullName evidence="2">Uncharacterized protein</fullName>
    </submittedName>
</protein>
<organism evidence="2 3">
    <name type="scientific">Occallatibacter riparius</name>
    <dbReference type="NCBI Taxonomy" id="1002689"/>
    <lineage>
        <taxon>Bacteria</taxon>
        <taxon>Pseudomonadati</taxon>
        <taxon>Acidobacteriota</taxon>
        <taxon>Terriglobia</taxon>
        <taxon>Terriglobales</taxon>
        <taxon>Acidobacteriaceae</taxon>
        <taxon>Occallatibacter</taxon>
    </lineage>
</organism>
<sequence>MGTGVLLFIVLLLLVLLVGILIGIWLARRSRQTIPPPLPDPCPPVYRIPDQLAEADVTAQIAVRLVGTSANGVPVASTTGAPPKKVIWVDHGNEVLVHLDSASVQILDRTVLVSVDLETDQTGRTPLVCAFAVGGPGELGGLIAATDDLPRGLGALASCWGRQLQSAVWSSLMSLASDHASERNLTPRGLAASAGKLHLAAGEALTQSAGGVA</sequence>
<dbReference type="AlphaFoldDB" id="A0A9J7BND7"/>
<dbReference type="KEGG" id="orp:MOP44_00370"/>
<name>A0A9J7BND7_9BACT</name>
<keyword evidence="1" id="KW-0812">Transmembrane</keyword>
<keyword evidence="3" id="KW-1185">Reference proteome</keyword>
<evidence type="ECO:0000313" key="3">
    <source>
        <dbReference type="Proteomes" id="UP001059380"/>
    </source>
</evidence>
<dbReference type="Proteomes" id="UP001059380">
    <property type="component" value="Chromosome"/>
</dbReference>
<accession>A0A9J7BND7</accession>
<gene>
    <name evidence="2" type="ORF">MOP44_00370</name>
</gene>
<reference evidence="2" key="1">
    <citation type="submission" date="2021-04" db="EMBL/GenBank/DDBJ databases">
        <title>Phylogenetic analysis of Acidobacteriaceae.</title>
        <authorList>
            <person name="Qiu L."/>
            <person name="Zhang Q."/>
        </authorList>
    </citation>
    <scope>NUCLEOTIDE SEQUENCE</scope>
    <source>
        <strain evidence="2">DSM 25168</strain>
    </source>
</reference>
<dbReference type="EMBL" id="CP093313">
    <property type="protein sequence ID" value="UWZ84404.1"/>
    <property type="molecule type" value="Genomic_DNA"/>
</dbReference>